<keyword evidence="3 7" id="KW-1133">Transmembrane helix</keyword>
<evidence type="ECO:0000256" key="6">
    <source>
        <dbReference type="ARBA" id="ARBA00023239"/>
    </source>
</evidence>
<keyword evidence="2 7" id="KW-0812">Transmembrane</keyword>
<gene>
    <name evidence="9" type="ORF">GQN54_14805</name>
</gene>
<dbReference type="PANTHER" id="PTHR12639">
    <property type="entry name" value="VITAMIN K-DEPENDENT GAMMA-CARBOXYLASE"/>
    <property type="match status" value="1"/>
</dbReference>
<evidence type="ECO:0000313" key="9">
    <source>
        <dbReference type="EMBL" id="NBG67395.1"/>
    </source>
</evidence>
<dbReference type="AlphaFoldDB" id="A0A6N9NSN7"/>
<evidence type="ECO:0000313" key="10">
    <source>
        <dbReference type="Proteomes" id="UP000470771"/>
    </source>
</evidence>
<evidence type="ECO:0000256" key="7">
    <source>
        <dbReference type="SAM" id="Phobius"/>
    </source>
</evidence>
<dbReference type="Pfam" id="PF05090">
    <property type="entry name" value="HTTM"/>
    <property type="match status" value="1"/>
</dbReference>
<name>A0A6N9NSN7_9FLAO</name>
<dbReference type="PANTHER" id="PTHR12639:SF7">
    <property type="entry name" value="HTTM DOMAIN-CONTAINING PROTEIN"/>
    <property type="match status" value="1"/>
</dbReference>
<feature type="transmembrane region" description="Helical" evidence="7">
    <location>
        <begin position="254"/>
        <end position="271"/>
    </location>
</feature>
<evidence type="ECO:0000256" key="4">
    <source>
        <dbReference type="ARBA" id="ARBA00023136"/>
    </source>
</evidence>
<reference evidence="9 10" key="1">
    <citation type="submission" date="2019-12" db="EMBL/GenBank/DDBJ databases">
        <authorList>
            <person name="Zhao J."/>
        </authorList>
    </citation>
    <scope>NUCLEOTIDE SEQUENCE [LARGE SCALE GENOMIC DNA]</scope>
    <source>
        <strain evidence="9 10">S-15</strain>
    </source>
</reference>
<evidence type="ECO:0000256" key="3">
    <source>
        <dbReference type="ARBA" id="ARBA00022989"/>
    </source>
</evidence>
<feature type="transmembrane region" description="Helical" evidence="7">
    <location>
        <begin position="300"/>
        <end position="321"/>
    </location>
</feature>
<comment type="subcellular location">
    <subcellularLocation>
        <location evidence="1">Endomembrane system</location>
        <topology evidence="1">Multi-pass membrane protein</topology>
    </subcellularLocation>
</comment>
<accession>A0A6N9NSN7</accession>
<evidence type="ECO:0000256" key="5">
    <source>
        <dbReference type="ARBA" id="ARBA00023157"/>
    </source>
</evidence>
<evidence type="ECO:0000259" key="8">
    <source>
        <dbReference type="SMART" id="SM00752"/>
    </source>
</evidence>
<feature type="domain" description="HTTM-like" evidence="8">
    <location>
        <begin position="9"/>
        <end position="269"/>
    </location>
</feature>
<dbReference type="GO" id="GO:0012505">
    <property type="term" value="C:endomembrane system"/>
    <property type="evidence" value="ECO:0007669"/>
    <property type="project" value="UniProtKB-SubCell"/>
</dbReference>
<keyword evidence="5" id="KW-1015">Disulfide bond</keyword>
<sequence>MKELIRRISIPTHIAPLASFRLIFGLIMFAGVLRFMLKGWVYDLYIAPTFYFKYFGFEFIQPLNPVGMYAVFVIMGFSFLFMAIGFWYRLASILAFLSFTYVELIDKTNYLNHYYFVSIVCLLLIFLPADRFFSLRTLRKPQEQITHLPLYCIGILKVQLGIVYCYAGLAKLNSDWMLKALPLKIWLPAKANIPLVGNLLTKTWVAYLFSWFGAFYDLLIPFFLLSKKYRFIAYFFVVVFHLATYFLFQIGMFPFVMIGATLIFFSAEWHLKMQNKLSRTFQLKFSSHTPDKILSIKNNLLKYLAMLFLTFQLLFPFRFLAYPGKLFWTEQGYRFSWRVMLMEKAGYAIFHITDPKTNRTWEVNNYDFLTLNQEKMMSTQADMILQFAHYLEEYYQSKGIQDPIITVESYVTLNGSRTQLMIDPTADLTKLKDTFAPKKWIKPFNPVN</sequence>
<dbReference type="InterPro" id="IPR053934">
    <property type="entry name" value="HTTM_dom"/>
</dbReference>
<feature type="transmembrane region" description="Helical" evidence="7">
    <location>
        <begin position="148"/>
        <end position="169"/>
    </location>
</feature>
<evidence type="ECO:0000256" key="1">
    <source>
        <dbReference type="ARBA" id="ARBA00004127"/>
    </source>
</evidence>
<dbReference type="RefSeq" id="WP_160634342.1">
    <property type="nucleotide sequence ID" value="NZ_WWNE01000018.1"/>
</dbReference>
<dbReference type="InterPro" id="IPR007782">
    <property type="entry name" value="VKG_COase"/>
</dbReference>
<feature type="transmembrane region" description="Helical" evidence="7">
    <location>
        <begin position="12"/>
        <end position="33"/>
    </location>
</feature>
<dbReference type="InterPro" id="IPR053935">
    <property type="entry name" value="VKGC_lumenal_dom"/>
</dbReference>
<feature type="transmembrane region" description="Helical" evidence="7">
    <location>
        <begin position="110"/>
        <end position="127"/>
    </location>
</feature>
<comment type="caution">
    <text evidence="9">The sequence shown here is derived from an EMBL/GenBank/DDBJ whole genome shotgun (WGS) entry which is preliminary data.</text>
</comment>
<keyword evidence="10" id="KW-1185">Reference proteome</keyword>
<dbReference type="InterPro" id="IPR011020">
    <property type="entry name" value="HTTM-like"/>
</dbReference>
<organism evidence="9 10">
    <name type="scientific">Acidiluteibacter ferrifornacis</name>
    <dbReference type="NCBI Taxonomy" id="2692424"/>
    <lineage>
        <taxon>Bacteria</taxon>
        <taxon>Pseudomonadati</taxon>
        <taxon>Bacteroidota</taxon>
        <taxon>Flavobacteriia</taxon>
        <taxon>Flavobacteriales</taxon>
        <taxon>Cryomorphaceae</taxon>
        <taxon>Acidiluteibacter</taxon>
    </lineage>
</organism>
<dbReference type="GO" id="GO:0008488">
    <property type="term" value="F:gamma-glutamyl carboxylase activity"/>
    <property type="evidence" value="ECO:0007669"/>
    <property type="project" value="InterPro"/>
</dbReference>
<feature type="transmembrane region" description="Helical" evidence="7">
    <location>
        <begin position="231"/>
        <end position="248"/>
    </location>
</feature>
<dbReference type="SMART" id="SM00752">
    <property type="entry name" value="HTTM"/>
    <property type="match status" value="1"/>
</dbReference>
<feature type="transmembrane region" description="Helical" evidence="7">
    <location>
        <begin position="204"/>
        <end position="224"/>
    </location>
</feature>
<keyword evidence="6" id="KW-0456">Lyase</keyword>
<proteinExistence type="predicted"/>
<keyword evidence="4 7" id="KW-0472">Membrane</keyword>
<dbReference type="GO" id="GO:0019842">
    <property type="term" value="F:vitamin binding"/>
    <property type="evidence" value="ECO:0007669"/>
    <property type="project" value="TreeGrafter"/>
</dbReference>
<dbReference type="Pfam" id="PF22777">
    <property type="entry name" value="VKGC_lumenal_dom"/>
    <property type="match status" value="1"/>
</dbReference>
<evidence type="ECO:0000256" key="2">
    <source>
        <dbReference type="ARBA" id="ARBA00022692"/>
    </source>
</evidence>
<protein>
    <submittedName>
        <fullName evidence="9">HTTM domain-containing protein</fullName>
    </submittedName>
</protein>
<feature type="transmembrane region" description="Helical" evidence="7">
    <location>
        <begin position="69"/>
        <end position="90"/>
    </location>
</feature>
<dbReference type="EMBL" id="WWNE01000018">
    <property type="protein sequence ID" value="NBG67395.1"/>
    <property type="molecule type" value="Genomic_DNA"/>
</dbReference>
<dbReference type="Proteomes" id="UP000470771">
    <property type="component" value="Unassembled WGS sequence"/>
</dbReference>